<comment type="caution">
    <text evidence="6">The sequence shown here is derived from an EMBL/GenBank/DDBJ whole genome shotgun (WGS) entry which is preliminary data.</text>
</comment>
<dbReference type="InterPro" id="IPR004294">
    <property type="entry name" value="Carotenoid_Oase"/>
</dbReference>
<dbReference type="GO" id="GO:0010436">
    <property type="term" value="F:carotenoid dioxygenase activity"/>
    <property type="evidence" value="ECO:0007669"/>
    <property type="project" value="TreeGrafter"/>
</dbReference>
<keyword evidence="3" id="KW-0560">Oxidoreductase</keyword>
<dbReference type="Pfam" id="PF03055">
    <property type="entry name" value="RPE65"/>
    <property type="match status" value="1"/>
</dbReference>
<evidence type="ECO:0000256" key="1">
    <source>
        <dbReference type="ARBA" id="ARBA00006787"/>
    </source>
</evidence>
<feature type="binding site" evidence="5">
    <location>
        <position position="273"/>
    </location>
    <ligand>
        <name>Fe cation</name>
        <dbReference type="ChEBI" id="CHEBI:24875"/>
        <note>catalytic</note>
    </ligand>
</feature>
<accession>A0A812ITX4</accession>
<keyword evidence="7" id="KW-1185">Reference proteome</keyword>
<name>A0A812ITX4_SYMPI</name>
<dbReference type="EMBL" id="CAJNIZ010001114">
    <property type="protein sequence ID" value="CAE7183060.1"/>
    <property type="molecule type" value="Genomic_DNA"/>
</dbReference>
<reference evidence="6" key="1">
    <citation type="submission" date="2021-02" db="EMBL/GenBank/DDBJ databases">
        <authorList>
            <person name="Dougan E. K."/>
            <person name="Rhodes N."/>
            <person name="Thang M."/>
            <person name="Chan C."/>
        </authorList>
    </citation>
    <scope>NUCLEOTIDE SEQUENCE</scope>
</reference>
<comment type="similarity">
    <text evidence="1">Belongs to the carotenoid oxygenase family.</text>
</comment>
<evidence type="ECO:0000313" key="7">
    <source>
        <dbReference type="Proteomes" id="UP000649617"/>
    </source>
</evidence>
<evidence type="ECO:0000256" key="3">
    <source>
        <dbReference type="ARBA" id="ARBA00023002"/>
    </source>
</evidence>
<sequence length="475" mass="52148">MAFLNKQFLPRGNASSSAKLPTGLAADLEGVTHYSCPAGLVPGIFPSGMHFHFDGLATVKFSFADGRLSWTARPYESGAEKHYSTCIFGGTGTGPTIGIKPCLTNPVVNLLPIEDQLWLTTDTSKWGRVNPDTLDTLPDEVEVASTVLNAHPACDPASKACFVQYNCGDNAQPYTNQACIGQLVPGATGMRTVEISRAELPERKLIQHSHSPCITPGFVISKIDSFTARSPLNSNSGVLRFLHQAEDDLWMVMDRKTNKSAILQGSVNFVNNHFWNCYEVDGNVVIDSVAATEDYLDNYFEKNLAADRNWTKLFHPALRCTVPAAKGGPVSCEKFFLKDEGAVIFDYPTFNPAFKMNPSYQYFYAIAAKAPTSRWFDELIKVNVRTRSVELSWSSPGIFLTEADFIPWKGKADADRPEDHGMLLSVLYNTTSDQSSLGVFDAATLALLHQQPLNSVIPFHAHGIVCVDGRCYSNP</sequence>
<gene>
    <name evidence="6" type="primary">BCO1</name>
    <name evidence="6" type="ORF">SPIL2461_LOCUS1167</name>
</gene>
<organism evidence="6 7">
    <name type="scientific">Symbiodinium pilosum</name>
    <name type="common">Dinoflagellate</name>
    <dbReference type="NCBI Taxonomy" id="2952"/>
    <lineage>
        <taxon>Eukaryota</taxon>
        <taxon>Sar</taxon>
        <taxon>Alveolata</taxon>
        <taxon>Dinophyceae</taxon>
        <taxon>Suessiales</taxon>
        <taxon>Symbiodiniaceae</taxon>
        <taxon>Symbiodinium</taxon>
    </lineage>
</organism>
<protein>
    <submittedName>
        <fullName evidence="6">BCO1 protein</fullName>
    </submittedName>
</protein>
<dbReference type="PANTHER" id="PTHR10543">
    <property type="entry name" value="BETA-CAROTENE DIOXYGENASE"/>
    <property type="match status" value="1"/>
</dbReference>
<keyword evidence="4 5" id="KW-0408">Iron</keyword>
<evidence type="ECO:0000256" key="5">
    <source>
        <dbReference type="PIRSR" id="PIRSR604294-1"/>
    </source>
</evidence>
<proteinExistence type="inferred from homology"/>
<evidence type="ECO:0000313" key="6">
    <source>
        <dbReference type="EMBL" id="CAE7183060.1"/>
    </source>
</evidence>
<dbReference type="AlphaFoldDB" id="A0A812ITX4"/>
<dbReference type="PANTHER" id="PTHR10543:SF24">
    <property type="entry name" value="CAROTENOID ISOMEROOXYGENASE"/>
    <property type="match status" value="1"/>
</dbReference>
<keyword evidence="2 5" id="KW-0479">Metal-binding</keyword>
<dbReference type="OrthoDB" id="407010at2759"/>
<dbReference type="Proteomes" id="UP000649617">
    <property type="component" value="Unassembled WGS sequence"/>
</dbReference>
<evidence type="ECO:0000256" key="4">
    <source>
        <dbReference type="ARBA" id="ARBA00023004"/>
    </source>
</evidence>
<dbReference type="GO" id="GO:0046872">
    <property type="term" value="F:metal ion binding"/>
    <property type="evidence" value="ECO:0007669"/>
    <property type="project" value="UniProtKB-KW"/>
</dbReference>
<feature type="binding site" evidence="5">
    <location>
        <position position="151"/>
    </location>
    <ligand>
        <name>Fe cation</name>
        <dbReference type="ChEBI" id="CHEBI:24875"/>
        <note>catalytic</note>
    </ligand>
</feature>
<dbReference type="GO" id="GO:0016121">
    <property type="term" value="P:carotene catabolic process"/>
    <property type="evidence" value="ECO:0007669"/>
    <property type="project" value="TreeGrafter"/>
</dbReference>
<comment type="cofactor">
    <cofactor evidence="5">
        <name>Fe(2+)</name>
        <dbReference type="ChEBI" id="CHEBI:29033"/>
    </cofactor>
    <text evidence="5">Binds 1 Fe(2+) ion per subunit.</text>
</comment>
<evidence type="ECO:0000256" key="2">
    <source>
        <dbReference type="ARBA" id="ARBA00022723"/>
    </source>
</evidence>
<feature type="binding site" evidence="5">
    <location>
        <position position="210"/>
    </location>
    <ligand>
        <name>Fe cation</name>
        <dbReference type="ChEBI" id="CHEBI:24875"/>
        <note>catalytic</note>
    </ligand>
</feature>
<feature type="binding site" evidence="5">
    <location>
        <position position="462"/>
    </location>
    <ligand>
        <name>Fe cation</name>
        <dbReference type="ChEBI" id="CHEBI:24875"/>
        <note>catalytic</note>
    </ligand>
</feature>